<evidence type="ECO:0000313" key="1">
    <source>
        <dbReference type="EMBL" id="MBF6636197.1"/>
    </source>
</evidence>
<organism evidence="1 2">
    <name type="scientific">Rouxiella silvae</name>
    <dbReference type="NCBI Taxonomy" id="1646373"/>
    <lineage>
        <taxon>Bacteria</taxon>
        <taxon>Pseudomonadati</taxon>
        <taxon>Pseudomonadota</taxon>
        <taxon>Gammaproteobacteria</taxon>
        <taxon>Enterobacterales</taxon>
        <taxon>Yersiniaceae</taxon>
        <taxon>Rouxiella</taxon>
    </lineage>
</organism>
<sequence length="137" mass="14764">MRVAMALLVLALLALAGAGGYGHKLSGDLQNANKIIGTLSAGLESRDAAIARLQQAAAEREKSELALRVSLNNAGAVALTREVKIQRLINENETLRHWVNTALPDAVIRLQERPAFANANDYLRWVSEGNKLPLSGQ</sequence>
<comment type="caution">
    <text evidence="1">The sequence shown here is derived from an EMBL/GenBank/DDBJ whole genome shotgun (WGS) entry which is preliminary data.</text>
</comment>
<dbReference type="Proteomes" id="UP000705283">
    <property type="component" value="Unassembled WGS sequence"/>
</dbReference>
<protein>
    <submittedName>
        <fullName evidence="1">LysB family phage lysis regulatory protein</fullName>
    </submittedName>
</protein>
<proteinExistence type="predicted"/>
<name>A0AA40X143_9GAMM</name>
<dbReference type="NCBIfam" id="TIGR03495">
    <property type="entry name" value="phage_LysB"/>
    <property type="match status" value="1"/>
</dbReference>
<gene>
    <name evidence="1" type="ORF">ITX54_05900</name>
</gene>
<reference evidence="1" key="1">
    <citation type="submission" date="2020-11" db="EMBL/GenBank/DDBJ databases">
        <authorList>
            <person name="Lee S.D."/>
        </authorList>
    </citation>
    <scope>NUCLEOTIDE SEQUENCE</scope>
    <source>
        <strain evidence="1">SAP-2</strain>
    </source>
</reference>
<dbReference type="AlphaFoldDB" id="A0AA40X143"/>
<dbReference type="RefSeq" id="WP_194977656.1">
    <property type="nucleotide sequence ID" value="NZ_JADMKS010000002.1"/>
</dbReference>
<evidence type="ECO:0000313" key="2">
    <source>
        <dbReference type="Proteomes" id="UP000705283"/>
    </source>
</evidence>
<dbReference type="EMBL" id="JADMKS010000002">
    <property type="protein sequence ID" value="MBF6636197.1"/>
    <property type="molecule type" value="Genomic_DNA"/>
</dbReference>
<accession>A0AA40X143</accession>
<dbReference type="InterPro" id="IPR020000">
    <property type="entry name" value="Phage_P2_LysB"/>
</dbReference>
<reference evidence="1" key="2">
    <citation type="submission" date="2022-09" db="EMBL/GenBank/DDBJ databases">
        <title>Rouxiella aceris sp. nov., isolated from tree sap and emended description of the genus Rhouxiella.</title>
        <authorList>
            <person name="Kim I.S."/>
        </authorList>
    </citation>
    <scope>NUCLEOTIDE SEQUENCE</scope>
    <source>
        <strain evidence="1">SAP-2</strain>
    </source>
</reference>